<reference evidence="2" key="1">
    <citation type="submission" date="2022-11" db="EMBL/GenBank/DDBJ databases">
        <authorList>
            <person name="Scott C."/>
            <person name="Bruce N."/>
        </authorList>
    </citation>
    <scope>NUCLEOTIDE SEQUENCE</scope>
</reference>
<proteinExistence type="predicted"/>
<accession>A0A9P1H5P3</accession>
<dbReference type="CDD" id="cd07061">
    <property type="entry name" value="HP_HAP_like"/>
    <property type="match status" value="1"/>
</dbReference>
<dbReference type="PANTHER" id="PTHR20963:SF43">
    <property type="entry name" value="PUTATIVE (AFU_ORTHOLOGUE AFUA_7G01240)-RELATED"/>
    <property type="match status" value="1"/>
</dbReference>
<keyword evidence="1" id="KW-0378">Hydrolase</keyword>
<keyword evidence="3" id="KW-1185">Reference proteome</keyword>
<dbReference type="EMBL" id="CALLCH030000015">
    <property type="protein sequence ID" value="CAI4216411.1"/>
    <property type="molecule type" value="Genomic_DNA"/>
</dbReference>
<gene>
    <name evidence="2" type="ORF">PPNO1_LOCUS6066</name>
</gene>
<dbReference type="InterPro" id="IPR029033">
    <property type="entry name" value="His_PPase_superfam"/>
</dbReference>
<dbReference type="Gene3D" id="3.40.50.1240">
    <property type="entry name" value="Phosphoglycerate mutase-like"/>
    <property type="match status" value="2"/>
</dbReference>
<evidence type="ECO:0000256" key="1">
    <source>
        <dbReference type="ARBA" id="ARBA00022801"/>
    </source>
</evidence>
<dbReference type="GO" id="GO:0003993">
    <property type="term" value="F:acid phosphatase activity"/>
    <property type="evidence" value="ECO:0007669"/>
    <property type="project" value="TreeGrafter"/>
</dbReference>
<sequence length="212" mass="23813">MEGNLSQRCNGALQATCGGYEWTVDDTYAAQMMCPYETVAYGYSVFCDLFTYEEWEGFGYAIDIEFAGSSGFQSPTGRAVGIGYQQEILARLKNETLGPTQFYRLARHPFGARLDMEIIRTPMPLSSDRSEYLEGGETKYIHFILNQRTLPLGVSFPECDASRLDGWCELDTFIHVQNRMSQLAQYDHACYSNLSDFKYGDISDGAPPLPSS</sequence>
<evidence type="ECO:0000313" key="3">
    <source>
        <dbReference type="Proteomes" id="UP000838763"/>
    </source>
</evidence>
<protein>
    <submittedName>
        <fullName evidence="2">Uncharacterized protein</fullName>
    </submittedName>
</protein>
<comment type="caution">
    <text evidence="2">The sequence shown here is derived from an EMBL/GenBank/DDBJ whole genome shotgun (WGS) entry which is preliminary data.</text>
</comment>
<name>A0A9P1H5P3_9PEZI</name>
<evidence type="ECO:0000313" key="2">
    <source>
        <dbReference type="EMBL" id="CAI4216411.1"/>
    </source>
</evidence>
<dbReference type="InterPro" id="IPR000560">
    <property type="entry name" value="His_Pase_clade-2"/>
</dbReference>
<dbReference type="AlphaFoldDB" id="A0A9P1H5P3"/>
<dbReference type="PANTHER" id="PTHR20963">
    <property type="entry name" value="MULTIPLE INOSITOL POLYPHOSPHATE PHOSPHATASE-RELATED"/>
    <property type="match status" value="1"/>
</dbReference>
<dbReference type="Proteomes" id="UP000838763">
    <property type="component" value="Unassembled WGS sequence"/>
</dbReference>
<dbReference type="Pfam" id="PF00328">
    <property type="entry name" value="His_Phos_2"/>
    <property type="match status" value="1"/>
</dbReference>
<dbReference type="OrthoDB" id="6509975at2759"/>
<organism evidence="2 3">
    <name type="scientific">Parascedosporium putredinis</name>
    <dbReference type="NCBI Taxonomy" id="1442378"/>
    <lineage>
        <taxon>Eukaryota</taxon>
        <taxon>Fungi</taxon>
        <taxon>Dikarya</taxon>
        <taxon>Ascomycota</taxon>
        <taxon>Pezizomycotina</taxon>
        <taxon>Sordariomycetes</taxon>
        <taxon>Hypocreomycetidae</taxon>
        <taxon>Microascales</taxon>
        <taxon>Microascaceae</taxon>
        <taxon>Parascedosporium</taxon>
    </lineage>
</organism>
<dbReference type="SUPFAM" id="SSF53254">
    <property type="entry name" value="Phosphoglycerate mutase-like"/>
    <property type="match status" value="1"/>
</dbReference>